<dbReference type="RefSeq" id="WP_069979226.1">
    <property type="nucleotide sequence ID" value="NZ_CP017269.1"/>
</dbReference>
<proteinExistence type="predicted"/>
<evidence type="ECO:0000313" key="2">
    <source>
        <dbReference type="Proteomes" id="UP000095743"/>
    </source>
</evidence>
<dbReference type="Gene3D" id="3.40.50.10140">
    <property type="entry name" value="Toll/interleukin-1 receptor homology (TIR) domain"/>
    <property type="match status" value="1"/>
</dbReference>
<evidence type="ECO:0000313" key="1">
    <source>
        <dbReference type="EMBL" id="AOT71415.1"/>
    </source>
</evidence>
<dbReference type="STRING" id="1424294.Gferi_18915"/>
<evidence type="ECO:0008006" key="3">
    <source>
        <dbReference type="Google" id="ProtNLM"/>
    </source>
</evidence>
<dbReference type="Proteomes" id="UP000095743">
    <property type="component" value="Chromosome"/>
</dbReference>
<keyword evidence="2" id="KW-1185">Reference proteome</keyword>
<organism evidence="1 2">
    <name type="scientific">Geosporobacter ferrireducens</name>
    <dbReference type="NCBI Taxonomy" id="1424294"/>
    <lineage>
        <taxon>Bacteria</taxon>
        <taxon>Bacillati</taxon>
        <taxon>Bacillota</taxon>
        <taxon>Clostridia</taxon>
        <taxon>Peptostreptococcales</taxon>
        <taxon>Thermotaleaceae</taxon>
        <taxon>Geosporobacter</taxon>
    </lineage>
</organism>
<protein>
    <recommendedName>
        <fullName evidence="3">TIR domain-containing protein</fullName>
    </recommendedName>
</protein>
<dbReference type="KEGG" id="gfe:Gferi_18915"/>
<accession>A0A1D8GKI4</accession>
<name>A0A1D8GKI4_9FIRM</name>
<dbReference type="AlphaFoldDB" id="A0A1D8GKI4"/>
<gene>
    <name evidence="1" type="ORF">Gferi_18915</name>
</gene>
<sequence length="292" mass="34358">MYYNLIVYGDCEALNGEPIILDVSRCVKEYTDQEVQEKYSDLTETNIQEIKRFPCVFAYEDYCKQDPKFGLIRDIVKRKDKVKIEYELIKLEKFISFEDLKEMAFELDIGSWEMNRTHWAIKNVNLAKELLVRKIKLPYWVQMDSKAVDISKHYFDVALSFPGEVRKFVESVVAEIEAIIGPNSYFYDNNYLAQLARPNLDILLQDIYGKRSKLLVIFIGEKYQLKDWCGIEFRAIKEILNKREDDRIMLIKMDDGQVDGIKSYDGYIDGRIYDVKTIARGIKERLDILNAK</sequence>
<reference evidence="1 2" key="1">
    <citation type="submission" date="2016-09" db="EMBL/GenBank/DDBJ databases">
        <title>Genomic analysis reveals versatility of anaerobic energy metabolism of Geosporobacter ferrireducens IRF9 of phylum Firmicutes.</title>
        <authorList>
            <person name="Kim S.-J."/>
        </authorList>
    </citation>
    <scope>NUCLEOTIDE SEQUENCE [LARGE SCALE GENOMIC DNA]</scope>
    <source>
        <strain evidence="1 2">IRF9</strain>
    </source>
</reference>
<dbReference type="InterPro" id="IPR035897">
    <property type="entry name" value="Toll_tir_struct_dom_sf"/>
</dbReference>
<dbReference type="SUPFAM" id="SSF52200">
    <property type="entry name" value="Toll/Interleukin receptor TIR domain"/>
    <property type="match status" value="1"/>
</dbReference>
<dbReference type="EMBL" id="CP017269">
    <property type="protein sequence ID" value="AOT71415.1"/>
    <property type="molecule type" value="Genomic_DNA"/>
</dbReference>